<evidence type="ECO:0000313" key="2">
    <source>
        <dbReference type="EMBL" id="POW20854.1"/>
    </source>
</evidence>
<gene>
    <name evidence="2" type="ORF">PSHT_03095</name>
</gene>
<comment type="caution">
    <text evidence="2">The sequence shown here is derived from an EMBL/GenBank/DDBJ whole genome shotgun (WGS) entry which is preliminary data.</text>
</comment>
<dbReference type="VEuPathDB" id="FungiDB:PSHT_03095"/>
<dbReference type="VEuPathDB" id="FungiDB:PSTT_05746"/>
<dbReference type="AlphaFoldDB" id="A0A2S4WGF8"/>
<sequence length="192" mass="20966">MSTRLSGVPLLQQTDPEAIIRAANTERRRLEQAALDPIRVNTPAPSTTFHTPTESDSSSIKNLSSYLVPARQSDRSTGQNTNPNAADPPADTSGATKLNTTDSPVNPEKSVSATDHLDCFLQIQHAGALQMQDAFCTVLDLQKIDREAAAKDRRVAAEDHREAARWIAFSVQPSRRNKTRKLPVLSQTVLPS</sequence>
<organism evidence="2 3">
    <name type="scientific">Puccinia striiformis</name>
    <dbReference type="NCBI Taxonomy" id="27350"/>
    <lineage>
        <taxon>Eukaryota</taxon>
        <taxon>Fungi</taxon>
        <taxon>Dikarya</taxon>
        <taxon>Basidiomycota</taxon>
        <taxon>Pucciniomycotina</taxon>
        <taxon>Pucciniomycetes</taxon>
        <taxon>Pucciniales</taxon>
        <taxon>Pucciniaceae</taxon>
        <taxon>Puccinia</taxon>
    </lineage>
</organism>
<feature type="region of interest" description="Disordered" evidence="1">
    <location>
        <begin position="33"/>
        <end position="111"/>
    </location>
</feature>
<feature type="compositionally biased region" description="Polar residues" evidence="1">
    <location>
        <begin position="75"/>
        <end position="84"/>
    </location>
</feature>
<evidence type="ECO:0000313" key="3">
    <source>
        <dbReference type="Proteomes" id="UP000238274"/>
    </source>
</evidence>
<protein>
    <submittedName>
        <fullName evidence="2">Uncharacterized protein</fullName>
    </submittedName>
</protein>
<dbReference type="EMBL" id="PKSM01000028">
    <property type="protein sequence ID" value="POW20854.1"/>
    <property type="molecule type" value="Genomic_DNA"/>
</dbReference>
<reference evidence="3" key="3">
    <citation type="journal article" date="2018" name="Mol. Plant Microbe Interact.">
        <title>Genome sequence resources for the wheat stripe rust pathogen (Puccinia striiformis f. sp. tritici) and the barley stripe rust pathogen (Puccinia striiformis f. sp. hordei).</title>
        <authorList>
            <person name="Xia C."/>
            <person name="Wang M."/>
            <person name="Yin C."/>
            <person name="Cornejo O.E."/>
            <person name="Hulbert S.H."/>
            <person name="Chen X."/>
        </authorList>
    </citation>
    <scope>NUCLEOTIDE SEQUENCE [LARGE SCALE GENOMIC DNA]</scope>
    <source>
        <strain evidence="3">93TX-2</strain>
    </source>
</reference>
<reference evidence="2 3" key="1">
    <citation type="submission" date="2017-12" db="EMBL/GenBank/DDBJ databases">
        <title>Gene loss provides genomic basis for host adaptation in cereal stripe rust fungi.</title>
        <authorList>
            <person name="Xia C."/>
        </authorList>
    </citation>
    <scope>NUCLEOTIDE SEQUENCE [LARGE SCALE GENOMIC DNA]</scope>
    <source>
        <strain evidence="2 3">93TX-2</strain>
    </source>
</reference>
<accession>A0A2S4WGF8</accession>
<evidence type="ECO:0000256" key="1">
    <source>
        <dbReference type="SAM" id="MobiDB-lite"/>
    </source>
</evidence>
<feature type="compositionally biased region" description="Polar residues" evidence="1">
    <location>
        <begin position="93"/>
        <end position="111"/>
    </location>
</feature>
<name>A0A2S4WGF8_9BASI</name>
<dbReference type="Proteomes" id="UP000238274">
    <property type="component" value="Unassembled WGS sequence"/>
</dbReference>
<proteinExistence type="predicted"/>
<feature type="compositionally biased region" description="Polar residues" evidence="1">
    <location>
        <begin position="43"/>
        <end position="65"/>
    </location>
</feature>
<reference evidence="3" key="2">
    <citation type="journal article" date="2018" name="BMC Genomics">
        <title>Genomic insights into host adaptation between the wheat stripe rust pathogen (Puccinia striiformis f. sp. tritici) and the barley stripe rust pathogen (Puccinia striiformis f. sp. hordei).</title>
        <authorList>
            <person name="Xia C."/>
            <person name="Wang M."/>
            <person name="Yin C."/>
            <person name="Cornejo O.E."/>
            <person name="Hulbert S.H."/>
            <person name="Chen X."/>
        </authorList>
    </citation>
    <scope>NUCLEOTIDE SEQUENCE [LARGE SCALE GENOMIC DNA]</scope>
    <source>
        <strain evidence="3">93TX-2</strain>
    </source>
</reference>
<keyword evidence="3" id="KW-1185">Reference proteome</keyword>